<comment type="caution">
    <text evidence="2">The sequence shown here is derived from an EMBL/GenBank/DDBJ whole genome shotgun (WGS) entry which is preliminary data.</text>
</comment>
<evidence type="ECO:0000313" key="2">
    <source>
        <dbReference type="EMBL" id="RJT31968.1"/>
    </source>
</evidence>
<dbReference type="PANTHER" id="PTHR43861">
    <property type="entry name" value="TRANS-ACONITATE 2-METHYLTRANSFERASE-RELATED"/>
    <property type="match status" value="1"/>
</dbReference>
<dbReference type="Gene3D" id="3.40.50.150">
    <property type="entry name" value="Vaccinia Virus protein VP39"/>
    <property type="match status" value="1"/>
</dbReference>
<keyword evidence="3" id="KW-1185">Reference proteome</keyword>
<dbReference type="SUPFAM" id="SSF53335">
    <property type="entry name" value="S-adenosyl-L-methionine-dependent methyltransferases"/>
    <property type="match status" value="1"/>
</dbReference>
<dbReference type="GO" id="GO:0008168">
    <property type="term" value="F:methyltransferase activity"/>
    <property type="evidence" value="ECO:0007669"/>
    <property type="project" value="UniProtKB-KW"/>
</dbReference>
<accession>A0A3A5KHI8</accession>
<dbReference type="Proteomes" id="UP000272706">
    <property type="component" value="Unassembled WGS sequence"/>
</dbReference>
<reference evidence="2 3" key="1">
    <citation type="submission" date="2018-09" db="EMBL/GenBank/DDBJ databases">
        <title>Mesorhizobium carmichaelinearum sp. nov. isolated from Carmichaelinea spp. root nodules in New Zealand.</title>
        <authorList>
            <person name="De Meyer S.E."/>
        </authorList>
    </citation>
    <scope>NUCLEOTIDE SEQUENCE [LARGE SCALE GENOMIC DNA]</scope>
    <source>
        <strain evidence="2 3">ICMP19557</strain>
    </source>
</reference>
<gene>
    <name evidence="2" type="ORF">D3227_27535</name>
</gene>
<dbReference type="CDD" id="cd02440">
    <property type="entry name" value="AdoMet_MTases"/>
    <property type="match status" value="1"/>
</dbReference>
<evidence type="ECO:0000313" key="3">
    <source>
        <dbReference type="Proteomes" id="UP000272706"/>
    </source>
</evidence>
<dbReference type="OrthoDB" id="9770485at2"/>
<sequence length="285" mass="31698">MLTLEECVLTQPDKYLLGRGEAEEIRLKRQIANLAPDSDAHFDRIGIKPGERVIDLGCGPGGVLHLLGKRVGSTGSVLGIERSHHFVEQARRFVADHGLSQVEVREGDAYDTQLPRASFDGAHMRLVLVNVPEPERIVREMVSLVRPGGWVASFEADFLALICDPPLPAWTRLLDAYKAYSAAQGIDLFVGRRTHRLFRDAGVVDLRVDTVVHVYPPAHERRPILRDFIKNVRDKLIDGGFIERSDLESDLTALENHLASPETLVTSNVFFRLSGRVPLNVISSS</sequence>
<keyword evidence="2" id="KW-0489">Methyltransferase</keyword>
<organism evidence="2 3">
    <name type="scientific">Mesorhizobium waimense</name>
    <dbReference type="NCBI Taxonomy" id="1300307"/>
    <lineage>
        <taxon>Bacteria</taxon>
        <taxon>Pseudomonadati</taxon>
        <taxon>Pseudomonadota</taxon>
        <taxon>Alphaproteobacteria</taxon>
        <taxon>Hyphomicrobiales</taxon>
        <taxon>Phyllobacteriaceae</taxon>
        <taxon>Mesorhizobium</taxon>
    </lineage>
</organism>
<dbReference type="InterPro" id="IPR025714">
    <property type="entry name" value="Methyltranfer_dom"/>
</dbReference>
<name>A0A3A5KHI8_9HYPH</name>
<dbReference type="GO" id="GO:0032259">
    <property type="term" value="P:methylation"/>
    <property type="evidence" value="ECO:0007669"/>
    <property type="project" value="UniProtKB-KW"/>
</dbReference>
<dbReference type="Pfam" id="PF13847">
    <property type="entry name" value="Methyltransf_31"/>
    <property type="match status" value="1"/>
</dbReference>
<feature type="domain" description="Methyltransferase" evidence="1">
    <location>
        <begin position="48"/>
        <end position="157"/>
    </location>
</feature>
<protein>
    <submittedName>
        <fullName evidence="2">Methyltransferase domain-containing protein</fullName>
    </submittedName>
</protein>
<keyword evidence="2" id="KW-0808">Transferase</keyword>
<proteinExistence type="predicted"/>
<evidence type="ECO:0000259" key="1">
    <source>
        <dbReference type="Pfam" id="PF13847"/>
    </source>
</evidence>
<dbReference type="InterPro" id="IPR029063">
    <property type="entry name" value="SAM-dependent_MTases_sf"/>
</dbReference>
<dbReference type="EMBL" id="QZWZ01000028">
    <property type="protein sequence ID" value="RJT31968.1"/>
    <property type="molecule type" value="Genomic_DNA"/>
</dbReference>
<dbReference type="AlphaFoldDB" id="A0A3A5KHI8"/>